<dbReference type="InterPro" id="IPR007473">
    <property type="entry name" value="RlmJ"/>
</dbReference>
<dbReference type="SUPFAM" id="SSF53335">
    <property type="entry name" value="S-adenosyl-L-methionine-dependent methyltransferases"/>
    <property type="match status" value="1"/>
</dbReference>
<reference evidence="2 3" key="1">
    <citation type="submission" date="2019-03" db="EMBL/GenBank/DDBJ databases">
        <authorList>
            <consortium name="Pathogen Informatics"/>
        </authorList>
    </citation>
    <scope>NUCLEOTIDE SEQUENCE [LARGE SCALE GENOMIC DNA]</scope>
    <source>
        <strain evidence="2 3">NCTC12998</strain>
    </source>
</reference>
<organism evidence="2 3">
    <name type="scientific">Raoultella planticola</name>
    <name type="common">Klebsiella planticola</name>
    <dbReference type="NCBI Taxonomy" id="575"/>
    <lineage>
        <taxon>Bacteria</taxon>
        <taxon>Pseudomonadati</taxon>
        <taxon>Pseudomonadota</taxon>
        <taxon>Gammaproteobacteria</taxon>
        <taxon>Enterobacterales</taxon>
        <taxon>Enterobacteriaceae</taxon>
        <taxon>Klebsiella/Raoultella group</taxon>
        <taxon>Raoultella</taxon>
    </lineage>
</organism>
<evidence type="ECO:0000256" key="1">
    <source>
        <dbReference type="SAM" id="MobiDB-lite"/>
    </source>
</evidence>
<dbReference type="Pfam" id="PF04378">
    <property type="entry name" value="RsmJ"/>
    <property type="match status" value="1"/>
</dbReference>
<dbReference type="Gene3D" id="3.40.50.150">
    <property type="entry name" value="Vaccinia Virus protein VP39"/>
    <property type="match status" value="1"/>
</dbReference>
<gene>
    <name evidence="2" type="ORF">NCTC12998_03570</name>
</gene>
<dbReference type="PANTHER" id="PTHR37426:SF1">
    <property type="entry name" value="RIBOSOMAL RNA LARGE SUBUNIT METHYLTRANSFERASE J"/>
    <property type="match status" value="1"/>
</dbReference>
<evidence type="ECO:0000313" key="3">
    <source>
        <dbReference type="Proteomes" id="UP000345637"/>
    </source>
</evidence>
<dbReference type="GO" id="GO:0070475">
    <property type="term" value="P:rRNA base methylation"/>
    <property type="evidence" value="ECO:0007669"/>
    <property type="project" value="InterPro"/>
</dbReference>
<evidence type="ECO:0000313" key="2">
    <source>
        <dbReference type="EMBL" id="VFS69567.1"/>
    </source>
</evidence>
<dbReference type="InterPro" id="IPR029063">
    <property type="entry name" value="SAM-dependent_MTases_sf"/>
</dbReference>
<dbReference type="PANTHER" id="PTHR37426">
    <property type="entry name" value="RIBOSOMAL RNA LARGE SUBUNIT METHYLTRANSFERASE J"/>
    <property type="match status" value="1"/>
</dbReference>
<sequence length="76" mass="9126">MAGIHEGYKRFATGTYALWYPVVLRAQIKRMIKDLEATGIRKIMQIELAVRPDSDQRGHDRFRDDRHYPPWKLERR</sequence>
<protein>
    <submittedName>
        <fullName evidence="2">Protein involved in catabolism of external DNA</fullName>
    </submittedName>
</protein>
<name>A0A485B735_RAOPL</name>
<feature type="region of interest" description="Disordered" evidence="1">
    <location>
        <begin position="52"/>
        <end position="76"/>
    </location>
</feature>
<accession>A0A485B735</accession>
<proteinExistence type="predicted"/>
<dbReference type="GO" id="GO:0005829">
    <property type="term" value="C:cytosol"/>
    <property type="evidence" value="ECO:0007669"/>
    <property type="project" value="TreeGrafter"/>
</dbReference>
<dbReference type="EMBL" id="CAADJE010000024">
    <property type="protein sequence ID" value="VFS69567.1"/>
    <property type="molecule type" value="Genomic_DNA"/>
</dbReference>
<dbReference type="GO" id="GO:0036307">
    <property type="term" value="F:23S rRNA (adenine(2030)-N(6))-methyltransferase activity"/>
    <property type="evidence" value="ECO:0007669"/>
    <property type="project" value="TreeGrafter"/>
</dbReference>
<dbReference type="AlphaFoldDB" id="A0A485B735"/>
<dbReference type="Proteomes" id="UP000345637">
    <property type="component" value="Unassembled WGS sequence"/>
</dbReference>